<gene>
    <name evidence="3" type="ORF">SacglDRAFT_02844</name>
</gene>
<feature type="compositionally biased region" description="Pro residues" evidence="1">
    <location>
        <begin position="54"/>
        <end position="64"/>
    </location>
</feature>
<reference evidence="3 4" key="1">
    <citation type="submission" date="2011-09" db="EMBL/GenBank/DDBJ databases">
        <authorList>
            <consortium name="US DOE Joint Genome Institute (JGI-PGF)"/>
            <person name="Lucas S."/>
            <person name="Han J."/>
            <person name="Lapidus A."/>
            <person name="Cheng J.-F."/>
            <person name="Goodwin L."/>
            <person name="Pitluck S."/>
            <person name="Peters L."/>
            <person name="Land M.L."/>
            <person name="Hauser L."/>
            <person name="Brambilla E."/>
            <person name="Klenk H.-P."/>
            <person name="Woyke T.J."/>
        </authorList>
    </citation>
    <scope>NUCLEOTIDE SEQUENCE [LARGE SCALE GENOMIC DNA]</scope>
    <source>
        <strain evidence="3 4">K62</strain>
    </source>
</reference>
<dbReference type="EMBL" id="CM001484">
    <property type="protein sequence ID" value="EIE99729.1"/>
    <property type="molecule type" value="Genomic_DNA"/>
</dbReference>
<name>I1D455_9PSEU</name>
<sequence length="215" mass="22445">MTYPPQPGGQPGPYGQQGHPGGWQPPTGQSPLPQGGQGYGPPQGYGQPYGGMPPHHPGQPMPPAPKRKTGLWVGISVAVVALAAFGVTGFVAPGFLLDDEESDSDGSTGVVEFGDSEAATAAEQFAQSWADSDSEAIKKMICPGEEAALTGYAVDAAHVTRFQPSSELTEQQNPPSASFRAKLSLENRGEHLDVEAEFTLAKPSGSWCWAAIEEA</sequence>
<feature type="region of interest" description="Disordered" evidence="1">
    <location>
        <begin position="1"/>
        <end position="65"/>
    </location>
</feature>
<evidence type="ECO:0000256" key="2">
    <source>
        <dbReference type="SAM" id="Phobius"/>
    </source>
</evidence>
<feature type="compositionally biased region" description="Gly residues" evidence="1">
    <location>
        <begin position="35"/>
        <end position="49"/>
    </location>
</feature>
<evidence type="ECO:0000313" key="3">
    <source>
        <dbReference type="EMBL" id="EIE99729.1"/>
    </source>
</evidence>
<reference evidence="4" key="2">
    <citation type="submission" date="2012-01" db="EMBL/GenBank/DDBJ databases">
        <title>Noncontiguous Finished sequence of chromosome of Saccharomonospora glauca K62.</title>
        <authorList>
            <consortium name="US DOE Joint Genome Institute"/>
            <person name="Lucas S."/>
            <person name="Han J."/>
            <person name="Lapidus A."/>
            <person name="Cheng J.-F."/>
            <person name="Goodwin L."/>
            <person name="Pitluck S."/>
            <person name="Peters L."/>
            <person name="Mikhailova N."/>
            <person name="Held B."/>
            <person name="Detter J.C."/>
            <person name="Han C."/>
            <person name="Tapia R."/>
            <person name="Land M."/>
            <person name="Hauser L."/>
            <person name="Kyrpides N."/>
            <person name="Ivanova N."/>
            <person name="Pagani I."/>
            <person name="Brambilla E.-M."/>
            <person name="Klenk H.-P."/>
            <person name="Woyke T."/>
        </authorList>
    </citation>
    <scope>NUCLEOTIDE SEQUENCE [LARGE SCALE GENOMIC DNA]</scope>
    <source>
        <strain evidence="4">K62</strain>
    </source>
</reference>
<dbReference type="AlphaFoldDB" id="I1D455"/>
<dbReference type="OrthoDB" id="3638567at2"/>
<organism evidence="3 4">
    <name type="scientific">Saccharomonospora glauca K62</name>
    <dbReference type="NCBI Taxonomy" id="928724"/>
    <lineage>
        <taxon>Bacteria</taxon>
        <taxon>Bacillati</taxon>
        <taxon>Actinomycetota</taxon>
        <taxon>Actinomycetes</taxon>
        <taxon>Pseudonocardiales</taxon>
        <taxon>Pseudonocardiaceae</taxon>
        <taxon>Saccharomonospora</taxon>
    </lineage>
</organism>
<evidence type="ECO:0000256" key="1">
    <source>
        <dbReference type="SAM" id="MobiDB-lite"/>
    </source>
</evidence>
<keyword evidence="2" id="KW-0472">Membrane</keyword>
<keyword evidence="2" id="KW-0812">Transmembrane</keyword>
<feature type="transmembrane region" description="Helical" evidence="2">
    <location>
        <begin position="71"/>
        <end position="97"/>
    </location>
</feature>
<protein>
    <submittedName>
        <fullName evidence="3">Uncharacterized protein</fullName>
    </submittedName>
</protein>
<dbReference type="HOGENOM" id="CLU_1433536_0_0_11"/>
<proteinExistence type="predicted"/>
<dbReference type="SUPFAM" id="SSF81995">
    <property type="entry name" value="beta-sandwich domain of Sec23/24"/>
    <property type="match status" value="1"/>
</dbReference>
<keyword evidence="4" id="KW-1185">Reference proteome</keyword>
<feature type="compositionally biased region" description="Pro residues" evidence="1">
    <location>
        <begin position="1"/>
        <end position="10"/>
    </location>
</feature>
<feature type="compositionally biased region" description="Low complexity" evidence="1">
    <location>
        <begin position="13"/>
        <end position="34"/>
    </location>
</feature>
<evidence type="ECO:0000313" key="4">
    <source>
        <dbReference type="Proteomes" id="UP000005087"/>
    </source>
</evidence>
<dbReference type="RefSeq" id="WP_005465419.1">
    <property type="nucleotide sequence ID" value="NZ_CM001484.1"/>
</dbReference>
<keyword evidence="2" id="KW-1133">Transmembrane helix</keyword>
<dbReference type="STRING" id="928724.SacglDRAFT_02844"/>
<dbReference type="Proteomes" id="UP000005087">
    <property type="component" value="Chromosome"/>
</dbReference>
<accession>I1D455</accession>